<feature type="compositionally biased region" description="Basic and acidic residues" evidence="1">
    <location>
        <begin position="918"/>
        <end position="935"/>
    </location>
</feature>
<feature type="region of interest" description="Disordered" evidence="1">
    <location>
        <begin position="182"/>
        <end position="434"/>
    </location>
</feature>
<dbReference type="FunCoup" id="A0A5N4A938">
    <property type="interactions" value="52"/>
</dbReference>
<feature type="compositionally biased region" description="Low complexity" evidence="1">
    <location>
        <begin position="261"/>
        <end position="277"/>
    </location>
</feature>
<feature type="region of interest" description="Disordered" evidence="1">
    <location>
        <begin position="910"/>
        <end position="945"/>
    </location>
</feature>
<evidence type="ECO:0000313" key="2">
    <source>
        <dbReference type="EMBL" id="KAB0793840.1"/>
    </source>
</evidence>
<feature type="compositionally biased region" description="Pro residues" evidence="1">
    <location>
        <begin position="278"/>
        <end position="289"/>
    </location>
</feature>
<feature type="region of interest" description="Disordered" evidence="1">
    <location>
        <begin position="1374"/>
        <end position="1402"/>
    </location>
</feature>
<feature type="region of interest" description="Disordered" evidence="1">
    <location>
        <begin position="115"/>
        <end position="158"/>
    </location>
</feature>
<feature type="compositionally biased region" description="Basic and acidic residues" evidence="1">
    <location>
        <begin position="1222"/>
        <end position="1231"/>
    </location>
</feature>
<feature type="region of interest" description="Disordered" evidence="1">
    <location>
        <begin position="482"/>
        <end position="509"/>
    </location>
</feature>
<feature type="compositionally biased region" description="Polar residues" evidence="1">
    <location>
        <begin position="1145"/>
        <end position="1160"/>
    </location>
</feature>
<feature type="region of interest" description="Disordered" evidence="1">
    <location>
        <begin position="1"/>
        <end position="36"/>
    </location>
</feature>
<feature type="region of interest" description="Disordered" evidence="1">
    <location>
        <begin position="793"/>
        <end position="816"/>
    </location>
</feature>
<comment type="caution">
    <text evidence="2">The sequence shown here is derived from an EMBL/GenBank/DDBJ whole genome shotgun (WGS) entry which is preliminary data.</text>
</comment>
<dbReference type="EMBL" id="VVIM01000009">
    <property type="protein sequence ID" value="KAB0793840.1"/>
    <property type="molecule type" value="Genomic_DNA"/>
</dbReference>
<dbReference type="Proteomes" id="UP000327044">
    <property type="component" value="Unassembled WGS sequence"/>
</dbReference>
<feature type="compositionally biased region" description="Low complexity" evidence="1">
    <location>
        <begin position="332"/>
        <end position="342"/>
    </location>
</feature>
<feature type="compositionally biased region" description="Polar residues" evidence="1">
    <location>
        <begin position="796"/>
        <end position="816"/>
    </location>
</feature>
<feature type="region of interest" description="Disordered" evidence="1">
    <location>
        <begin position="675"/>
        <end position="695"/>
    </location>
</feature>
<feature type="compositionally biased region" description="Low complexity" evidence="1">
    <location>
        <begin position="1"/>
        <end position="10"/>
    </location>
</feature>
<sequence length="1569" mass="175291">MAEAPWRQAAVPPPPPGATGHLPAGKLKSEISDRRVEPPLCVQNAMLTKDKKPFTYTPGGIDLSEIKSPRMARRLERNAMNEGVSTVPQPQHYPTGPLPPSALAAMQPQLPVQVFPSGGVPQLPHSGAPAPPPPPPKAPPMKTSPLPTDCYERPDMTKIIPDNPMALLRKTAGPVVKQDPILNKCRTIGSENPTERAPPHPQNTGGHYPQVQPTRQISTEVPPPKPISGVGAIYVPPINNRPQPAEPSPPISHKPQLVETSPPASYSPPAYYKRQPSTPQPESPKPQPQSPDSLNSPKPSLSKAPTPWLTQRRQTSQDHPEWAVNDHRVQSPPAQQEPQQQPWTPPEKQEPPPQAKPVRPWQQQQQQQQPEMQPWQHRQVSLPEQYGPPPTQYQRQQPQQFRPEPPAPSPQKQGGVRRQIDNRERPQEYFPAEKTEIVIVNDPPMVFQHPGQTQQRVTRQVPYQQQEPGVRVIPMQVEGRATNGQVRSPQHNSDARSFNRQNSTPTQSNTFRVLQKITQTDGDDDDYQIATEHSPKMYHQFPQQQQRKWDQGDQALMNSFRQGRPFCEEACEFQPGAFSESHLDNFENPRYRGGHIPSKLFWMLDDSGFDENNTLHNEVDPRYRGPNIPSKAFKLLQNMTSGQDQTDVPQEYQQSAVAGPKVRTIPIQIEGNGSVKNYVPPSEQTVQEPKKYMGSSIPSRSFKMLQAMTAPDECANPGQASENYTNDPSSYTQWGFDPNQHPPPPYCFDPYWSYYSQNFPPNGDGVDPNQNPRMTPVPFPYYYPPYYYGQKEKANSSESVNKRSQGTTPVPWQSGETTHIPQWPYYYPGYADNNTKPQNPESEDQQNCMYPQYWNPYYYGYYYGAMYPPPYSPYPFYPPHSDAEEVSGYSSNEEMAYYGARFAVMPPTVNGSAAPKPEVPKKSSIEKTEVRKHELTDDDGETSDSDAEMIGYEVCRKTPGLQAIRSVSDIKVYEAEESSQCSDDESEDTTEGNEDSSSLCAADDVIPHQLSVIFEESERTESVRLGRESSVSTTISEGTATIENSEDEGAEESDSTVFVKFVGTESEQTAKLGEIENCDNEVPYKTDSSESFKDASNGYDDLTHLAHSESGIDFWAHLAKDASRSDVFVTPKKLVHERIIEEESPNVQQNSITSSSNGEHSQIAKEVSIVSSSDEEKSEVDFWAEIITDEDPTVTQQKQDARSTCSSHSNLSGSGAVPQKDITPEDNKTELPESENQNCDETPLSIQERIQMLQESIAAKKKQLGANENKAIKERKTELQITPDTDCSRKSSLKSCEECSEEEGDSGVTSDVSRHISEVETDLDFLEAKQSNKYQRASTHSRLFKLLQDECDNEDEVDEVKSVDACKSMLRRRDQLSLPLRQPGSDPESFSSSGFTSPGSPTINDRLVSELIQSLLMKKQGRVFKNVTMEKLQAAALRILQEDMDGLETLSSSEEGSFLSSKRGEVGSSPTTAQYLNDYNQYYESWNEAAKYCEGQQDILPSKAFRLLQEHSVTNKTGAFAGLLARCPRVVSNKNVQKELLKLIESAEAPSPIPESSPFPNANEAANAS</sequence>
<feature type="region of interest" description="Disordered" evidence="1">
    <location>
        <begin position="712"/>
        <end position="738"/>
    </location>
</feature>
<feature type="compositionally biased region" description="Acidic residues" evidence="1">
    <location>
        <begin position="936"/>
        <end position="945"/>
    </location>
</feature>
<feature type="region of interest" description="Disordered" evidence="1">
    <location>
        <begin position="1548"/>
        <end position="1569"/>
    </location>
</feature>
<name>A0A5N4A938_PHOPY</name>
<feature type="region of interest" description="Disordered" evidence="1">
    <location>
        <begin position="80"/>
        <end position="102"/>
    </location>
</feature>
<feature type="compositionally biased region" description="Acidic residues" evidence="1">
    <location>
        <begin position="982"/>
        <end position="994"/>
    </location>
</feature>
<feature type="compositionally biased region" description="Basic and acidic residues" evidence="1">
    <location>
        <begin position="315"/>
        <end position="329"/>
    </location>
</feature>
<gene>
    <name evidence="2" type="ORF">PPYR_13460</name>
</gene>
<feature type="region of interest" description="Disordered" evidence="1">
    <location>
        <begin position="1141"/>
        <end position="1242"/>
    </location>
</feature>
<feature type="compositionally biased region" description="Basic and acidic residues" evidence="1">
    <location>
        <begin position="418"/>
        <end position="434"/>
    </location>
</feature>
<feature type="compositionally biased region" description="Polar residues" evidence="1">
    <location>
        <begin position="1193"/>
        <end position="1213"/>
    </location>
</feature>
<feature type="compositionally biased region" description="Low complexity" evidence="1">
    <location>
        <begin position="356"/>
        <end position="376"/>
    </location>
</feature>
<feature type="region of interest" description="Disordered" evidence="1">
    <location>
        <begin position="1019"/>
        <end position="1054"/>
    </location>
</feature>
<evidence type="ECO:0000256" key="1">
    <source>
        <dbReference type="SAM" id="MobiDB-lite"/>
    </source>
</evidence>
<reference evidence="2 3" key="1">
    <citation type="journal article" date="2018" name="Elife">
        <title>Firefly genomes illuminate parallel origins of bioluminescence in beetles.</title>
        <authorList>
            <person name="Fallon T.R."/>
            <person name="Lower S.E."/>
            <person name="Chang C.H."/>
            <person name="Bessho-Uehara M."/>
            <person name="Martin G.J."/>
            <person name="Bewick A.J."/>
            <person name="Behringer M."/>
            <person name="Debat H.J."/>
            <person name="Wong I."/>
            <person name="Day J.C."/>
            <person name="Suvorov A."/>
            <person name="Silva C.J."/>
            <person name="Stanger-Hall K.F."/>
            <person name="Hall D.W."/>
            <person name="Schmitz R.J."/>
            <person name="Nelson D.R."/>
            <person name="Lewis S.M."/>
            <person name="Shigenobu S."/>
            <person name="Bybee S.M."/>
            <person name="Larracuente A.M."/>
            <person name="Oba Y."/>
            <person name="Weng J.K."/>
        </authorList>
    </citation>
    <scope>NUCLEOTIDE SEQUENCE [LARGE SCALE GENOMIC DNA]</scope>
    <source>
        <strain evidence="2">1611_PpyrPB1</strain>
        <tissue evidence="2">Whole body</tissue>
    </source>
</reference>
<dbReference type="InParanoid" id="A0A5N4A938"/>
<feature type="compositionally biased region" description="Pro residues" evidence="1">
    <location>
        <begin position="129"/>
        <end position="139"/>
    </location>
</feature>
<feature type="compositionally biased region" description="Low complexity" evidence="1">
    <location>
        <begin position="392"/>
        <end position="402"/>
    </location>
</feature>
<feature type="compositionally biased region" description="Basic and acidic residues" evidence="1">
    <location>
        <begin position="27"/>
        <end position="36"/>
    </location>
</feature>
<feature type="region of interest" description="Disordered" evidence="1">
    <location>
        <begin position="975"/>
        <end position="1001"/>
    </location>
</feature>
<accession>A0A5N4A938</accession>
<feature type="compositionally biased region" description="Polar residues" evidence="1">
    <location>
        <begin position="718"/>
        <end position="733"/>
    </location>
</feature>
<organism evidence="2 3">
    <name type="scientific">Photinus pyralis</name>
    <name type="common">Common eastern firefly</name>
    <name type="synonym">Lampyris pyralis</name>
    <dbReference type="NCBI Taxonomy" id="7054"/>
    <lineage>
        <taxon>Eukaryota</taxon>
        <taxon>Metazoa</taxon>
        <taxon>Ecdysozoa</taxon>
        <taxon>Arthropoda</taxon>
        <taxon>Hexapoda</taxon>
        <taxon>Insecta</taxon>
        <taxon>Pterygota</taxon>
        <taxon>Neoptera</taxon>
        <taxon>Endopterygota</taxon>
        <taxon>Coleoptera</taxon>
        <taxon>Polyphaga</taxon>
        <taxon>Elateriformia</taxon>
        <taxon>Elateroidea</taxon>
        <taxon>Lampyridae</taxon>
        <taxon>Lampyrinae</taxon>
        <taxon>Photinus</taxon>
    </lineage>
</organism>
<feature type="compositionally biased region" description="Low complexity" evidence="1">
    <location>
        <begin position="1389"/>
        <end position="1402"/>
    </location>
</feature>
<feature type="compositionally biased region" description="Polar residues" evidence="1">
    <location>
        <begin position="1029"/>
        <end position="1043"/>
    </location>
</feature>
<feature type="compositionally biased region" description="Acidic residues" evidence="1">
    <location>
        <begin position="1044"/>
        <end position="1054"/>
    </location>
</feature>
<protein>
    <submittedName>
        <fullName evidence="2">Uncharacterized protein</fullName>
    </submittedName>
</protein>
<keyword evidence="3" id="KW-1185">Reference proteome</keyword>
<proteinExistence type="predicted"/>
<evidence type="ECO:0000313" key="3">
    <source>
        <dbReference type="Proteomes" id="UP000327044"/>
    </source>
</evidence>